<evidence type="ECO:0000313" key="2">
    <source>
        <dbReference type="Proteomes" id="UP000721415"/>
    </source>
</evidence>
<dbReference type="Proteomes" id="UP000721415">
    <property type="component" value="Unassembled WGS sequence"/>
</dbReference>
<protein>
    <submittedName>
        <fullName evidence="1">Uncharacterized protein</fullName>
    </submittedName>
</protein>
<proteinExistence type="predicted"/>
<accession>A0ABS0LNP0</accession>
<gene>
    <name evidence="1" type="ORF">HZY91_02280</name>
</gene>
<reference evidence="1 2" key="1">
    <citation type="submission" date="2020-07" db="EMBL/GenBank/DDBJ databases">
        <title>Facklamia lactis sp. nov., isolated from raw milk.</title>
        <authorList>
            <person name="Doll E.V."/>
            <person name="Huptas C."/>
            <person name="Staib L."/>
            <person name="Wenning M."/>
            <person name="Scherer S."/>
        </authorList>
    </citation>
    <scope>NUCLEOTIDE SEQUENCE [LARGE SCALE GENOMIC DNA]</scope>
    <source>
        <strain evidence="1 2">DSM 111018</strain>
    </source>
</reference>
<keyword evidence="2" id="KW-1185">Reference proteome</keyword>
<dbReference type="RefSeq" id="WP_197114271.1">
    <property type="nucleotide sequence ID" value="NZ_JACBXQ010000001.1"/>
</dbReference>
<organism evidence="1 2">
    <name type="scientific">Facklamia lactis</name>
    <dbReference type="NCBI Taxonomy" id="2749967"/>
    <lineage>
        <taxon>Bacteria</taxon>
        <taxon>Bacillati</taxon>
        <taxon>Bacillota</taxon>
        <taxon>Bacilli</taxon>
        <taxon>Lactobacillales</taxon>
        <taxon>Aerococcaceae</taxon>
        <taxon>Facklamia</taxon>
    </lineage>
</organism>
<comment type="caution">
    <text evidence="1">The sequence shown here is derived from an EMBL/GenBank/DDBJ whole genome shotgun (WGS) entry which is preliminary data.</text>
</comment>
<evidence type="ECO:0000313" key="1">
    <source>
        <dbReference type="EMBL" id="MBG9985718.1"/>
    </source>
</evidence>
<sequence length="79" mass="8823">MDKQITITRYSSDSEEDLDTYSAKEINQGVDKVEVYWWGVRVWISGPTLKTIGAGVSIGGIYIPGTPLHKLNFWGASFQ</sequence>
<dbReference type="EMBL" id="JACBXQ010000001">
    <property type="protein sequence ID" value="MBG9985718.1"/>
    <property type="molecule type" value="Genomic_DNA"/>
</dbReference>
<name>A0ABS0LNP0_9LACT</name>